<dbReference type="Proteomes" id="UP000746649">
    <property type="component" value="Unassembled WGS sequence"/>
</dbReference>
<proteinExistence type="predicted"/>
<gene>
    <name evidence="1" type="ORF">I6M88_20380</name>
</gene>
<dbReference type="RefSeq" id="WP_200035951.1">
    <property type="nucleotide sequence ID" value="NZ_JADWND010000013.1"/>
</dbReference>
<organism evidence="1 2">
    <name type="scientific">Citrobacter sedlakii</name>
    <dbReference type="NCBI Taxonomy" id="67826"/>
    <lineage>
        <taxon>Bacteria</taxon>
        <taxon>Pseudomonadati</taxon>
        <taxon>Pseudomonadota</taxon>
        <taxon>Gammaproteobacteria</taxon>
        <taxon>Enterobacterales</taxon>
        <taxon>Enterobacteriaceae</taxon>
        <taxon>Citrobacter</taxon>
        <taxon>Citrobacter freundii complex</taxon>
    </lineage>
</organism>
<protein>
    <submittedName>
        <fullName evidence="1">Uncharacterized protein</fullName>
    </submittedName>
</protein>
<name>A0ABS0ZWX1_9ENTR</name>
<accession>A0ABS0ZWX1</accession>
<evidence type="ECO:0000313" key="1">
    <source>
        <dbReference type="EMBL" id="MBJ8383312.1"/>
    </source>
</evidence>
<dbReference type="EMBL" id="JADWND010000013">
    <property type="protein sequence ID" value="MBJ8383312.1"/>
    <property type="molecule type" value="Genomic_DNA"/>
</dbReference>
<comment type="caution">
    <text evidence="1">The sequence shown here is derived from an EMBL/GenBank/DDBJ whole genome shotgun (WGS) entry which is preliminary data.</text>
</comment>
<reference evidence="1 2" key="1">
    <citation type="submission" date="2020-11" db="EMBL/GenBank/DDBJ databases">
        <title>Enhanced detection system for hospital associated transmission using whole genome sequencing surveillance.</title>
        <authorList>
            <person name="Harrison L.H."/>
            <person name="Van Tyne D."/>
            <person name="Marsh J.W."/>
            <person name="Griffith M.P."/>
            <person name="Snyder D.J."/>
            <person name="Cooper V.S."/>
            <person name="Mustapha M."/>
        </authorList>
    </citation>
    <scope>NUCLEOTIDE SEQUENCE [LARGE SCALE GENOMIC DNA]</scope>
    <source>
        <strain evidence="1 2">CB00117</strain>
    </source>
</reference>
<keyword evidence="2" id="KW-1185">Reference proteome</keyword>
<evidence type="ECO:0000313" key="2">
    <source>
        <dbReference type="Proteomes" id="UP000746649"/>
    </source>
</evidence>
<sequence length="326" mass="38072">MAGTEIRSIAFKIFQRRLTAEIRSYWYCRTSFEYTKRWWEEHEKYKDVNLITQYPGDNTTLFSSIDISPVEYLQCKDDVLWSVRGNTLTNIVTAFETFLYYQTKRAIYINPSLIEESGIEFTAGEIASSFNHYDQQDWLAEQVVSKYIRNNSHTKMIKKIDKLIKGGLSNGEKVLIERWTRKVTLRNALIHNAKLINIELTEEWPEKFSNIGQAIQLDDGDIVRTQSVAYKLAQKIDEQFNRTVIAEHDAKLLARVAYLHKRDLTFGQISDIVFRILNYPFTKSQVESAIVYQNRTRARIPDFTIMEELIIDCLKTYQISASSNQS</sequence>